<feature type="compositionally biased region" description="Polar residues" evidence="1">
    <location>
        <begin position="85"/>
        <end position="99"/>
    </location>
</feature>
<reference evidence="2" key="1">
    <citation type="journal article" date="2013" name="Science">
        <title>Genomic diversity and evolution of the head crest in the rock pigeon.</title>
        <authorList>
            <person name="Shapiro M.D."/>
            <person name="Kronenberg Z."/>
            <person name="Li C."/>
            <person name="Domyan E.T."/>
            <person name="Pan H."/>
            <person name="Campbell M."/>
            <person name="Tan H."/>
            <person name="Huff C.D."/>
            <person name="Hu H."/>
            <person name="Vickrey A.I."/>
            <person name="Nielsen S.C."/>
            <person name="Stringham S.A."/>
            <person name="Hu H."/>
            <person name="Willerslev E."/>
            <person name="Gilbert M.T."/>
            <person name="Yandell M."/>
            <person name="Zhang G."/>
            <person name="Wang J."/>
        </authorList>
    </citation>
    <scope>NUCLEOTIDE SEQUENCE [LARGE SCALE GENOMIC DNA]</scope>
    <source>
        <tissue evidence="2">Blood</tissue>
    </source>
</reference>
<protein>
    <submittedName>
        <fullName evidence="2">Uncharacterized protein</fullName>
    </submittedName>
</protein>
<sequence length="113" mass="11968">MCGPGWRATKAKGLAEADGNIGTSALRNKSRRALGPSPHPRTAGALQAARKSKVTSKASDFPKINKAPGKVLQTKLRLQSKRDASTLQNQSSPRTTAINPCTLPALSRLPVQL</sequence>
<evidence type="ECO:0000313" key="2">
    <source>
        <dbReference type="EMBL" id="EMC81644.1"/>
    </source>
</evidence>
<dbReference type="EMBL" id="KB379878">
    <property type="protein sequence ID" value="EMC81644.1"/>
    <property type="molecule type" value="Genomic_DNA"/>
</dbReference>
<feature type="region of interest" description="Disordered" evidence="1">
    <location>
        <begin position="19"/>
        <end position="100"/>
    </location>
</feature>
<accession>R7VV81</accession>
<name>R7VV81_COLLI</name>
<organism evidence="2">
    <name type="scientific">Columba livia</name>
    <name type="common">Rock dove</name>
    <dbReference type="NCBI Taxonomy" id="8932"/>
    <lineage>
        <taxon>Eukaryota</taxon>
        <taxon>Metazoa</taxon>
        <taxon>Chordata</taxon>
        <taxon>Craniata</taxon>
        <taxon>Vertebrata</taxon>
        <taxon>Euteleostomi</taxon>
        <taxon>Archelosauria</taxon>
        <taxon>Archosauria</taxon>
        <taxon>Dinosauria</taxon>
        <taxon>Saurischia</taxon>
        <taxon>Theropoda</taxon>
        <taxon>Coelurosauria</taxon>
        <taxon>Aves</taxon>
        <taxon>Neognathae</taxon>
        <taxon>Neoaves</taxon>
        <taxon>Columbimorphae</taxon>
        <taxon>Columbiformes</taxon>
        <taxon>Columbidae</taxon>
        <taxon>Columba</taxon>
    </lineage>
</organism>
<dbReference type="AlphaFoldDB" id="R7VV81"/>
<gene>
    <name evidence="2" type="ORF">A306_10492</name>
</gene>
<evidence type="ECO:0000256" key="1">
    <source>
        <dbReference type="SAM" id="MobiDB-lite"/>
    </source>
</evidence>
<proteinExistence type="predicted"/>